<proteinExistence type="predicted"/>
<gene>
    <name evidence="2" type="primary">gpm</name>
    <name evidence="2" type="ORF">OLEAN_C38230</name>
</gene>
<dbReference type="GO" id="GO:0016853">
    <property type="term" value="F:isomerase activity"/>
    <property type="evidence" value="ECO:0007669"/>
    <property type="project" value="UniProtKB-KW"/>
</dbReference>
<reference evidence="2 3" key="1">
    <citation type="journal article" date="2013" name="Nat. Commun.">
        <title>Genome sequence and functional genomic analysis of the oil-degrading bacterium Oleispira antarctica.</title>
        <authorList>
            <person name="Kube M."/>
            <person name="Chernikova T.N."/>
            <person name="Al-Ramahi Y."/>
            <person name="Beloqui A."/>
            <person name="Lopez-Cortez N."/>
            <person name="Guazzaroni M.E."/>
            <person name="Heipieper H.J."/>
            <person name="Klages S."/>
            <person name="Kotsyurbenko O.R."/>
            <person name="Langer I."/>
            <person name="Nechitaylo T.Y."/>
            <person name="Lunsdorf H."/>
            <person name="Fernandez M."/>
            <person name="Juarez S."/>
            <person name="Ciordia S."/>
            <person name="Singer A."/>
            <person name="Kagan O."/>
            <person name="Egorova O."/>
            <person name="Petit P.A."/>
            <person name="Stogios P."/>
            <person name="Kim Y."/>
            <person name="Tchigvintsev A."/>
            <person name="Flick R."/>
            <person name="Denaro R."/>
            <person name="Genovese M."/>
            <person name="Albar J.P."/>
            <person name="Reva O.N."/>
            <person name="Martinez-Gomariz M."/>
            <person name="Tran H."/>
            <person name="Ferrer M."/>
            <person name="Savchenko A."/>
            <person name="Yakunin A.F."/>
            <person name="Yakimov M.M."/>
            <person name="Golyshina O.V."/>
            <person name="Reinhardt R."/>
            <person name="Golyshin P.N."/>
        </authorList>
    </citation>
    <scope>NUCLEOTIDE SEQUENCE [LARGE SCALE GENOMIC DNA]</scope>
</reference>
<organism evidence="2 3">
    <name type="scientific">Oleispira antarctica RB-8</name>
    <dbReference type="NCBI Taxonomy" id="698738"/>
    <lineage>
        <taxon>Bacteria</taxon>
        <taxon>Pseudomonadati</taxon>
        <taxon>Pseudomonadota</taxon>
        <taxon>Gammaproteobacteria</taxon>
        <taxon>Oceanospirillales</taxon>
        <taxon>Oceanospirillaceae</taxon>
        <taxon>Oleispira</taxon>
    </lineage>
</organism>
<dbReference type="AlphaFoldDB" id="R4YVD3"/>
<protein>
    <submittedName>
        <fullName evidence="2">Phosphoglycerate mutase</fullName>
        <ecNumber evidence="2">5.4.2.1</ecNumber>
    </submittedName>
</protein>
<dbReference type="InterPro" id="IPR029033">
    <property type="entry name" value="His_PPase_superfam"/>
</dbReference>
<dbReference type="STRING" id="698738.OLEAN_C38230"/>
<keyword evidence="1" id="KW-0378">Hydrolase</keyword>
<dbReference type="InterPro" id="IPR013078">
    <property type="entry name" value="His_Pase_superF_clade-1"/>
</dbReference>
<keyword evidence="2" id="KW-0413">Isomerase</keyword>
<dbReference type="SUPFAM" id="SSF53254">
    <property type="entry name" value="Phosphoglycerate mutase-like"/>
    <property type="match status" value="1"/>
</dbReference>
<evidence type="ECO:0000256" key="1">
    <source>
        <dbReference type="ARBA" id="ARBA00022801"/>
    </source>
</evidence>
<dbReference type="PANTHER" id="PTHR20935:SF0">
    <property type="entry name" value="SERINE_THREONINE-PROTEIN PHOSPHATASE PGAM5, MITOCHONDRIAL"/>
    <property type="match status" value="1"/>
</dbReference>
<dbReference type="EMBL" id="FO203512">
    <property type="protein sequence ID" value="CCK77999.1"/>
    <property type="molecule type" value="Genomic_DNA"/>
</dbReference>
<dbReference type="OrthoDB" id="280692at2"/>
<sequence>MASIYLVRHGQAGFNKLDYDQLSDLGHQQGELIGQSLLARSIEAGLVVHGDMRRHRETMQGAQKKWHAYGPIFENAGFNEFDGDHIIAAAHAELNIPGYHKDGIASHKLVQKAALGAYLIKQDNPRKAFQDLFSTSINRWISGEHDDDYIESWLQFTQRCRQALFDTIERAAGKDVVVFTSGGPITAIIQHCLGLSDHYAFQFNETLVNAGITQLLYNPQGRISLASCNEQEHLISAGKKFLTYR</sequence>
<dbReference type="GO" id="GO:0016787">
    <property type="term" value="F:hydrolase activity"/>
    <property type="evidence" value="ECO:0007669"/>
    <property type="project" value="UniProtKB-KW"/>
</dbReference>
<dbReference type="InterPro" id="IPR001345">
    <property type="entry name" value="PG/BPGM_mutase_AS"/>
</dbReference>
<dbReference type="PANTHER" id="PTHR20935">
    <property type="entry name" value="PHOSPHOGLYCERATE MUTASE-RELATED"/>
    <property type="match status" value="1"/>
</dbReference>
<evidence type="ECO:0000313" key="3">
    <source>
        <dbReference type="Proteomes" id="UP000032749"/>
    </source>
</evidence>
<dbReference type="Gene3D" id="3.40.50.1240">
    <property type="entry name" value="Phosphoglycerate mutase-like"/>
    <property type="match status" value="1"/>
</dbReference>
<evidence type="ECO:0000313" key="2">
    <source>
        <dbReference type="EMBL" id="CCK77999.1"/>
    </source>
</evidence>
<keyword evidence="3" id="KW-1185">Reference proteome</keyword>
<dbReference type="SMART" id="SM00855">
    <property type="entry name" value="PGAM"/>
    <property type="match status" value="1"/>
</dbReference>
<name>R4YVD3_OLEAN</name>
<dbReference type="InterPro" id="IPR051021">
    <property type="entry name" value="Mito_Ser/Thr_phosphatase"/>
</dbReference>
<dbReference type="CDD" id="cd07067">
    <property type="entry name" value="HP_PGM_like"/>
    <property type="match status" value="1"/>
</dbReference>
<dbReference type="KEGG" id="oai:OLEAN_C38230"/>
<accession>R4YVD3</accession>
<dbReference type="Proteomes" id="UP000032749">
    <property type="component" value="Chromosome"/>
</dbReference>
<dbReference type="HOGENOM" id="CLU_084200_0_0_6"/>
<dbReference type="Pfam" id="PF00300">
    <property type="entry name" value="His_Phos_1"/>
    <property type="match status" value="2"/>
</dbReference>
<dbReference type="PROSITE" id="PS00175">
    <property type="entry name" value="PG_MUTASE"/>
    <property type="match status" value="1"/>
</dbReference>
<dbReference type="EC" id="5.4.2.1" evidence="2"/>